<feature type="binding site" evidence="4 5">
    <location>
        <position position="53"/>
    </location>
    <ligand>
        <name>substrate</name>
    </ligand>
</feature>
<sequence>MEYHVKDEALAEKGQLRIEWAARSMPVLRSIRERFAKEKPLQGLRLSACLHVTTETATLAQTLKAGGAEVRLCASNPLSTQDDVAASLAVHDGIAVFAIKGEDKDTYYRHIHQALAHEPNITMDDGADLVSTLHSEKKELLRGILGGTEETTTGVIRLRSMAQQGVLQYPIIAVNDANTKHLFDNRYGTGQSTIDGIIRATNRLLAGSTFVVSGYGWCGRGVAMRAAGMGAKVVITEVDPLRALEAVMDGYQVMPMAEAARIGDFFCTLTGDIHVIRREHFEVMKDGAIVANSGHFNVELDLEALEAMAVAKRPVREFLLEYRLANGRCLYVVGEGRLVNLAAAEGHPSSVMDMSFANQALCVEHLVKHAKTLENKVYGVPEAIDREIARLKLESMGVAIDQLTDEQEKYLRSWEMGT</sequence>
<evidence type="ECO:0000256" key="6">
    <source>
        <dbReference type="PIRSR" id="PIRSR001109-2"/>
    </source>
</evidence>
<dbReference type="Pfam" id="PF05221">
    <property type="entry name" value="AdoHcyase"/>
    <property type="match status" value="2"/>
</dbReference>
<feature type="binding site" evidence="6">
    <location>
        <position position="347"/>
    </location>
    <ligand>
        <name>NAD(+)</name>
        <dbReference type="ChEBI" id="CHEBI:57540"/>
    </ligand>
</feature>
<dbReference type="GO" id="GO:0071269">
    <property type="term" value="P:L-homocysteine biosynthetic process"/>
    <property type="evidence" value="ECO:0007669"/>
    <property type="project" value="UniProtKB-UniRule"/>
</dbReference>
<dbReference type="PIRSF" id="PIRSF001109">
    <property type="entry name" value="Ad_hcy_hydrolase"/>
    <property type="match status" value="1"/>
</dbReference>
<dbReference type="RefSeq" id="WP_123289668.1">
    <property type="nucleotide sequence ID" value="NZ_RJVA01000010.1"/>
</dbReference>
<dbReference type="GO" id="GO:0005829">
    <property type="term" value="C:cytosol"/>
    <property type="evidence" value="ECO:0007669"/>
    <property type="project" value="TreeGrafter"/>
</dbReference>
<proteinExistence type="inferred from homology"/>
<dbReference type="HAMAP" id="MF_00563">
    <property type="entry name" value="AdoHcyase"/>
    <property type="match status" value="1"/>
</dbReference>
<feature type="binding site" evidence="4">
    <location>
        <position position="185"/>
    </location>
    <ligand>
        <name>NAD(+)</name>
        <dbReference type="ChEBI" id="CHEBI:57540"/>
    </ligand>
</feature>
<feature type="binding site" evidence="6">
    <location>
        <begin position="216"/>
        <end position="221"/>
    </location>
    <ligand>
        <name>NAD(+)</name>
        <dbReference type="ChEBI" id="CHEBI:57540"/>
    </ligand>
</feature>
<evidence type="ECO:0000256" key="5">
    <source>
        <dbReference type="PIRSR" id="PIRSR001109-1"/>
    </source>
</evidence>
<feature type="domain" description="S-adenosyl-L-homocysteine hydrolase NAD binding" evidence="9">
    <location>
        <begin position="185"/>
        <end position="346"/>
    </location>
</feature>
<name>A0A3N1VFC4_9BACT</name>
<evidence type="ECO:0000256" key="2">
    <source>
        <dbReference type="ARBA" id="ARBA00022563"/>
    </source>
</evidence>
<organism evidence="10 11">
    <name type="scientific">Desulfosoma caldarium</name>
    <dbReference type="NCBI Taxonomy" id="610254"/>
    <lineage>
        <taxon>Bacteria</taxon>
        <taxon>Pseudomonadati</taxon>
        <taxon>Thermodesulfobacteriota</taxon>
        <taxon>Syntrophobacteria</taxon>
        <taxon>Syntrophobacterales</taxon>
        <taxon>Syntrophobacteraceae</taxon>
        <taxon>Desulfosoma</taxon>
    </lineage>
</organism>
<dbReference type="SMART" id="SM00996">
    <property type="entry name" value="AdoHcyase"/>
    <property type="match status" value="1"/>
</dbReference>
<feature type="binding site" evidence="4 6">
    <location>
        <begin position="151"/>
        <end position="153"/>
    </location>
    <ligand>
        <name>NAD(+)</name>
        <dbReference type="ChEBI" id="CHEBI:57540"/>
    </ligand>
</feature>
<dbReference type="InterPro" id="IPR000043">
    <property type="entry name" value="Adenosylhomocysteinase-like"/>
</dbReference>
<keyword evidence="2 4" id="KW-0554">One-carbon metabolism</keyword>
<dbReference type="PANTHER" id="PTHR23420">
    <property type="entry name" value="ADENOSYLHOMOCYSTEINASE"/>
    <property type="match status" value="1"/>
</dbReference>
<evidence type="ECO:0000256" key="8">
    <source>
        <dbReference type="RuleBase" id="RU004166"/>
    </source>
</evidence>
<evidence type="ECO:0000256" key="7">
    <source>
        <dbReference type="RuleBase" id="RU000548"/>
    </source>
</evidence>
<dbReference type="SUPFAM" id="SSF52283">
    <property type="entry name" value="Formate/glycerate dehydrogenase catalytic domain-like"/>
    <property type="match status" value="1"/>
</dbReference>
<dbReference type="CDD" id="cd00401">
    <property type="entry name" value="SAHH"/>
    <property type="match status" value="1"/>
</dbReference>
<dbReference type="InterPro" id="IPR036291">
    <property type="entry name" value="NAD(P)-bd_dom_sf"/>
</dbReference>
<dbReference type="EC" id="3.13.2.1" evidence="4"/>
<comment type="catalytic activity">
    <reaction evidence="4 7">
        <text>S-adenosyl-L-homocysteine + H2O = L-homocysteine + adenosine</text>
        <dbReference type="Rhea" id="RHEA:21708"/>
        <dbReference type="ChEBI" id="CHEBI:15377"/>
        <dbReference type="ChEBI" id="CHEBI:16335"/>
        <dbReference type="ChEBI" id="CHEBI:57856"/>
        <dbReference type="ChEBI" id="CHEBI:58199"/>
        <dbReference type="EC" id="3.13.2.1"/>
    </reaction>
</comment>
<dbReference type="GO" id="GO:0004013">
    <property type="term" value="F:adenosylhomocysteinase activity"/>
    <property type="evidence" value="ECO:0007669"/>
    <property type="project" value="UniProtKB-UniRule"/>
</dbReference>
<feature type="binding site" evidence="4 6">
    <location>
        <position position="237"/>
    </location>
    <ligand>
        <name>NAD(+)</name>
        <dbReference type="ChEBI" id="CHEBI:57540"/>
    </ligand>
</feature>
<reference evidence="10 11" key="1">
    <citation type="submission" date="2018-11" db="EMBL/GenBank/DDBJ databases">
        <title>Genomic Encyclopedia of Type Strains, Phase IV (KMG-IV): sequencing the most valuable type-strain genomes for metagenomic binning, comparative biology and taxonomic classification.</title>
        <authorList>
            <person name="Goeker M."/>
        </authorList>
    </citation>
    <scope>NUCLEOTIDE SEQUENCE [LARGE SCALE GENOMIC DNA]</scope>
    <source>
        <strain evidence="10 11">DSM 22027</strain>
    </source>
</reference>
<dbReference type="PROSITE" id="PS00738">
    <property type="entry name" value="ADOHCYASE_1"/>
    <property type="match status" value="1"/>
</dbReference>
<dbReference type="NCBIfam" id="TIGR00936">
    <property type="entry name" value="ahcY"/>
    <property type="match status" value="1"/>
</dbReference>
<dbReference type="PROSITE" id="PS00739">
    <property type="entry name" value="ADOHCYASE_2"/>
    <property type="match status" value="1"/>
</dbReference>
<dbReference type="InterPro" id="IPR020082">
    <property type="entry name" value="S-Ado-L-homoCys_hydrolase_CS"/>
</dbReference>
<dbReference type="Proteomes" id="UP000276223">
    <property type="component" value="Unassembled WGS sequence"/>
</dbReference>
<comment type="function">
    <text evidence="4">May play a key role in the regulation of the intracellular concentration of adenosylhomocysteine.</text>
</comment>
<comment type="similarity">
    <text evidence="1 4 8">Belongs to the adenosylhomocysteinase family.</text>
</comment>
<gene>
    <name evidence="4" type="primary">ahcY</name>
    <name evidence="10" type="ORF">EDC27_0752</name>
</gene>
<feature type="binding site" evidence="4 5">
    <location>
        <position position="184"/>
    </location>
    <ligand>
        <name>substrate</name>
    </ligand>
</feature>
<feature type="binding site" evidence="4 6">
    <location>
        <position position="340"/>
    </location>
    <ligand>
        <name>NAD(+)</name>
        <dbReference type="ChEBI" id="CHEBI:57540"/>
    </ligand>
</feature>
<evidence type="ECO:0000256" key="4">
    <source>
        <dbReference type="HAMAP-Rule" id="MF_00563"/>
    </source>
</evidence>
<accession>A0A3N1VFC4</accession>
<keyword evidence="4" id="KW-0963">Cytoplasm</keyword>
<dbReference type="Gene3D" id="3.40.50.720">
    <property type="entry name" value="NAD(P)-binding Rossmann-like Domain"/>
    <property type="match status" value="1"/>
</dbReference>
<dbReference type="EMBL" id="RJVA01000010">
    <property type="protein sequence ID" value="ROR01573.1"/>
    <property type="molecule type" value="Genomic_DNA"/>
</dbReference>
<dbReference type="InterPro" id="IPR015878">
    <property type="entry name" value="Ado_hCys_hydrolase_NAD-bd"/>
</dbReference>
<comment type="subcellular location">
    <subcellularLocation>
        <location evidence="4">Cytoplasm</location>
    </subcellularLocation>
</comment>
<dbReference type="GO" id="GO:0033353">
    <property type="term" value="P:S-adenosylmethionine cycle"/>
    <property type="evidence" value="ECO:0007669"/>
    <property type="project" value="TreeGrafter"/>
</dbReference>
<keyword evidence="4 7" id="KW-0378">Hydrolase</keyword>
<dbReference type="OrthoDB" id="9802717at2"/>
<dbReference type="SUPFAM" id="SSF51735">
    <property type="entry name" value="NAD(P)-binding Rossmann-fold domains"/>
    <property type="match status" value="1"/>
</dbReference>
<dbReference type="UniPathway" id="UPA00314">
    <property type="reaction ID" value="UER00076"/>
</dbReference>
<comment type="caution">
    <text evidence="4">Lacks conserved residue(s) required for the propagation of feature annotation.</text>
</comment>
<dbReference type="InterPro" id="IPR042172">
    <property type="entry name" value="Adenosylhomocyst_ase-like_sf"/>
</dbReference>
<keyword evidence="3 4" id="KW-0520">NAD</keyword>
<evidence type="ECO:0000313" key="10">
    <source>
        <dbReference type="EMBL" id="ROR01573.1"/>
    </source>
</evidence>
<comment type="caution">
    <text evidence="10">The sequence shown here is derived from an EMBL/GenBank/DDBJ whole genome shotgun (WGS) entry which is preliminary data.</text>
</comment>
<comment type="pathway">
    <text evidence="4 7">Amino-acid biosynthesis; L-homocysteine biosynthesis; L-homocysteine from S-adenosyl-L-homocysteine: step 1/1.</text>
</comment>
<dbReference type="SMART" id="SM00997">
    <property type="entry name" value="AdoHcyase_NAD"/>
    <property type="match status" value="1"/>
</dbReference>
<protein>
    <recommendedName>
        <fullName evidence="4">Adenosylhomocysteinase</fullName>
        <ecNumber evidence="4">3.13.2.1</ecNumber>
    </recommendedName>
    <alternativeName>
        <fullName evidence="4">S-adenosyl-L-homocysteine hydrolase</fullName>
        <shortName evidence="4">AdoHcyase</shortName>
    </alternativeName>
</protein>
<dbReference type="Pfam" id="PF00670">
    <property type="entry name" value="AdoHcyase_NAD"/>
    <property type="match status" value="1"/>
</dbReference>
<dbReference type="PANTHER" id="PTHR23420:SF0">
    <property type="entry name" value="ADENOSYLHOMOCYSTEINASE"/>
    <property type="match status" value="1"/>
</dbReference>
<evidence type="ECO:0000256" key="1">
    <source>
        <dbReference type="ARBA" id="ARBA00007122"/>
    </source>
</evidence>
<evidence type="ECO:0000256" key="3">
    <source>
        <dbReference type="ARBA" id="ARBA00023027"/>
    </source>
</evidence>
<dbReference type="NCBIfam" id="NF004005">
    <property type="entry name" value="PRK05476.2-3"/>
    <property type="match status" value="1"/>
</dbReference>
<feature type="binding site" evidence="4 5">
    <location>
        <position position="125"/>
    </location>
    <ligand>
        <name>substrate</name>
    </ligand>
</feature>
<keyword evidence="11" id="KW-1185">Reference proteome</keyword>
<feature type="binding site" evidence="4 6">
    <location>
        <begin position="293"/>
        <end position="295"/>
    </location>
    <ligand>
        <name>NAD(+)</name>
        <dbReference type="ChEBI" id="CHEBI:57540"/>
    </ligand>
</feature>
<feature type="binding site" evidence="4">
    <location>
        <begin position="214"/>
        <end position="219"/>
    </location>
    <ligand>
        <name>NAD(+)</name>
        <dbReference type="ChEBI" id="CHEBI:57540"/>
    </ligand>
</feature>
<feature type="binding site" evidence="4 5">
    <location>
        <position position="180"/>
    </location>
    <ligand>
        <name>substrate</name>
    </ligand>
</feature>
<dbReference type="AlphaFoldDB" id="A0A3N1VFC4"/>
<dbReference type="Gene3D" id="3.40.50.1480">
    <property type="entry name" value="Adenosylhomocysteinase-like"/>
    <property type="match status" value="1"/>
</dbReference>
<feature type="binding site" evidence="4 5">
    <location>
        <position position="150"/>
    </location>
    <ligand>
        <name>substrate</name>
    </ligand>
</feature>
<comment type="cofactor">
    <cofactor evidence="4 6 7">
        <name>NAD(+)</name>
        <dbReference type="ChEBI" id="CHEBI:57540"/>
    </cofactor>
    <text evidence="4 6 7">Binds 1 NAD(+) per subunit.</text>
</comment>
<evidence type="ECO:0000313" key="11">
    <source>
        <dbReference type="Proteomes" id="UP000276223"/>
    </source>
</evidence>
<evidence type="ECO:0000259" key="9">
    <source>
        <dbReference type="SMART" id="SM00997"/>
    </source>
</evidence>
<dbReference type="GO" id="GO:0006730">
    <property type="term" value="P:one-carbon metabolic process"/>
    <property type="evidence" value="ECO:0007669"/>
    <property type="project" value="UniProtKB-UniRule"/>
</dbReference>